<dbReference type="GO" id="GO:0005786">
    <property type="term" value="C:signal recognition particle, endoplasmic reticulum targeting"/>
    <property type="evidence" value="ECO:0007669"/>
    <property type="project" value="UniProtKB-UniRule"/>
</dbReference>
<keyword evidence="7 13" id="KW-0256">Endoplasmic reticulum</keyword>
<dbReference type="FunFam" id="3.40.50.300:FF:000022">
    <property type="entry name" value="Signal recognition particle 54 kDa subunit"/>
    <property type="match status" value="1"/>
</dbReference>
<dbReference type="Gene3D" id="1.20.120.140">
    <property type="entry name" value="Signal recognition particle SRP54, nucleotide-binding domain"/>
    <property type="match status" value="1"/>
</dbReference>
<dbReference type="SUPFAM" id="SSF47446">
    <property type="entry name" value="Signal peptide-binding domain"/>
    <property type="match status" value="1"/>
</dbReference>
<dbReference type="GO" id="GO:0005783">
    <property type="term" value="C:endoplasmic reticulum"/>
    <property type="evidence" value="ECO:0007669"/>
    <property type="project" value="UniProtKB-SubCell"/>
</dbReference>
<protein>
    <recommendedName>
        <fullName evidence="13">Signal recognition particle 54 kDa protein</fullName>
    </recommendedName>
</protein>
<dbReference type="InterPro" id="IPR003593">
    <property type="entry name" value="AAA+_ATPase"/>
</dbReference>
<evidence type="ECO:0000256" key="13">
    <source>
        <dbReference type="RuleBase" id="RU364034"/>
    </source>
</evidence>
<dbReference type="CDD" id="cd17875">
    <property type="entry name" value="SRP54_G"/>
    <property type="match status" value="1"/>
</dbReference>
<evidence type="ECO:0000256" key="2">
    <source>
        <dbReference type="ARBA" id="ARBA00004496"/>
    </source>
</evidence>
<dbReference type="SUPFAM" id="SSF52540">
    <property type="entry name" value="P-loop containing nucleoside triphosphate hydrolases"/>
    <property type="match status" value="1"/>
</dbReference>
<dbReference type="InterPro" id="IPR004125">
    <property type="entry name" value="Signal_recog_particle_SRP54_M"/>
</dbReference>
<dbReference type="PANTHER" id="PTHR11564">
    <property type="entry name" value="SIGNAL RECOGNITION PARTICLE 54K PROTEIN SRP54"/>
    <property type="match status" value="1"/>
</dbReference>
<dbReference type="FunFam" id="1.10.260.30:FF:000003">
    <property type="entry name" value="Signal recognition particle 54 kDa protein"/>
    <property type="match status" value="1"/>
</dbReference>
<dbReference type="OrthoDB" id="10250817at2759"/>
<keyword evidence="8 13" id="KW-0694">RNA-binding</keyword>
<accession>A0A6A6CZD9</accession>
<evidence type="ECO:0000256" key="10">
    <source>
        <dbReference type="ARBA" id="ARBA00023135"/>
    </source>
</evidence>
<evidence type="ECO:0000256" key="7">
    <source>
        <dbReference type="ARBA" id="ARBA00022824"/>
    </source>
</evidence>
<dbReference type="SMART" id="SM00963">
    <property type="entry name" value="SRP54_N"/>
    <property type="match status" value="1"/>
</dbReference>
<keyword evidence="10 13" id="KW-0733">Signal recognition particle</keyword>
<name>A0A6A6CZD9_ZASCE</name>
<comment type="similarity">
    <text evidence="3 13">Belongs to the GTP-binding SRP family. SRP54 subfamily.</text>
</comment>
<proteinExistence type="inferred from homology"/>
<comment type="domain">
    <text evidence="13">The M domain binds the 7SL RNA and the signal sequence of presecretory proteins.</text>
</comment>
<dbReference type="HAMAP" id="MF_00306">
    <property type="entry name" value="SRP54"/>
    <property type="match status" value="1"/>
</dbReference>
<keyword evidence="9 13" id="KW-0342">GTP-binding</keyword>
<dbReference type="InterPro" id="IPR027417">
    <property type="entry name" value="P-loop_NTPase"/>
</dbReference>
<dbReference type="EMBL" id="ML993584">
    <property type="protein sequence ID" value="KAF2170736.1"/>
    <property type="molecule type" value="Genomic_DNA"/>
</dbReference>
<comment type="function">
    <text evidence="13">Signal-recognition-particle (SRP) assembly has a crucial role in targeting secretory proteins to the rough endoplasmic reticulum (ER) membrane. SRP is required for the cotranslational protein translocation for ER import and preferentially recognizes strongly hydrophobic signal sequences. It is involved in targeting the nascent chain-ribosome (RNC) complex to the ER and is proposed to participate in the arrest of nascent chain elongation during membrane targeting. SRP54 binds to the signal sequence of presecretory protein when they emerge from the ribosomes. SRP54 interacts with the scR1 RNA and mediates the association of the resulting SRP-RNC complex with the signal recognition particle receptor (SR) via its alpha subunit SRP101. Both, SRP54 and SRP101, are locked in their GTP bound forms in the SRP-RNC-SR complex, which dissociates upon transferring the signal sequence to the protein-conducting channel (translocon). After signal sequence transfer, SRP54 and SRP101 act as reciprocal GTPase-activating proteins (GAPs), thereby resolving their association.</text>
</comment>
<dbReference type="InterPro" id="IPR042101">
    <property type="entry name" value="SRP54_N_sf"/>
</dbReference>
<dbReference type="InterPro" id="IPR022941">
    <property type="entry name" value="SRP54"/>
</dbReference>
<evidence type="ECO:0000256" key="4">
    <source>
        <dbReference type="ARBA" id="ARBA00022490"/>
    </source>
</evidence>
<dbReference type="GO" id="GO:0008312">
    <property type="term" value="F:7S RNA binding"/>
    <property type="evidence" value="ECO:0007669"/>
    <property type="project" value="UniProtKB-UniRule"/>
</dbReference>
<dbReference type="Pfam" id="PF02978">
    <property type="entry name" value="SRP_SPB"/>
    <property type="match status" value="1"/>
</dbReference>
<dbReference type="Pfam" id="PF02881">
    <property type="entry name" value="SRP54_N"/>
    <property type="match status" value="1"/>
</dbReference>
<comment type="subcellular location">
    <subcellularLocation>
        <location evidence="2 13">Cytoplasm</location>
    </subcellularLocation>
    <subcellularLocation>
        <location evidence="1 13">Endoplasmic reticulum</location>
    </subcellularLocation>
</comment>
<evidence type="ECO:0000256" key="11">
    <source>
        <dbReference type="ARBA" id="ARBA00023274"/>
    </source>
</evidence>
<evidence type="ECO:0000256" key="5">
    <source>
        <dbReference type="ARBA" id="ARBA00022741"/>
    </source>
</evidence>
<evidence type="ECO:0000313" key="16">
    <source>
        <dbReference type="Proteomes" id="UP000799537"/>
    </source>
</evidence>
<evidence type="ECO:0000256" key="1">
    <source>
        <dbReference type="ARBA" id="ARBA00004240"/>
    </source>
</evidence>
<dbReference type="GeneID" id="54557886"/>
<organism evidence="15 16">
    <name type="scientific">Zasmidium cellare ATCC 36951</name>
    <dbReference type="NCBI Taxonomy" id="1080233"/>
    <lineage>
        <taxon>Eukaryota</taxon>
        <taxon>Fungi</taxon>
        <taxon>Dikarya</taxon>
        <taxon>Ascomycota</taxon>
        <taxon>Pezizomycotina</taxon>
        <taxon>Dothideomycetes</taxon>
        <taxon>Dothideomycetidae</taxon>
        <taxon>Mycosphaerellales</taxon>
        <taxon>Mycosphaerellaceae</taxon>
        <taxon>Zasmidium</taxon>
    </lineage>
</organism>
<dbReference type="NCBIfam" id="TIGR01425">
    <property type="entry name" value="SRP54_euk"/>
    <property type="match status" value="1"/>
</dbReference>
<dbReference type="InterPro" id="IPR006325">
    <property type="entry name" value="SRP54_euk"/>
</dbReference>
<dbReference type="PANTHER" id="PTHR11564:SF5">
    <property type="entry name" value="SIGNAL RECOGNITION PARTICLE SUBUNIT SRP54"/>
    <property type="match status" value="1"/>
</dbReference>
<gene>
    <name evidence="15" type="ORF">M409DRAFT_18708</name>
</gene>
<keyword evidence="4 13" id="KW-0963">Cytoplasm</keyword>
<dbReference type="AlphaFoldDB" id="A0A6A6CZD9"/>
<dbReference type="RefSeq" id="XP_033671625.1">
    <property type="nucleotide sequence ID" value="XM_033804614.1"/>
</dbReference>
<evidence type="ECO:0000256" key="12">
    <source>
        <dbReference type="ARBA" id="ARBA00048157"/>
    </source>
</evidence>
<evidence type="ECO:0000256" key="3">
    <source>
        <dbReference type="ARBA" id="ARBA00005450"/>
    </source>
</evidence>
<dbReference type="Proteomes" id="UP000799537">
    <property type="component" value="Unassembled WGS sequence"/>
</dbReference>
<keyword evidence="5 13" id="KW-0547">Nucleotide-binding</keyword>
<reference evidence="15" key="1">
    <citation type="journal article" date="2020" name="Stud. Mycol.">
        <title>101 Dothideomycetes genomes: a test case for predicting lifestyles and emergence of pathogens.</title>
        <authorList>
            <person name="Haridas S."/>
            <person name="Albert R."/>
            <person name="Binder M."/>
            <person name="Bloem J."/>
            <person name="Labutti K."/>
            <person name="Salamov A."/>
            <person name="Andreopoulos B."/>
            <person name="Baker S."/>
            <person name="Barry K."/>
            <person name="Bills G."/>
            <person name="Bluhm B."/>
            <person name="Cannon C."/>
            <person name="Castanera R."/>
            <person name="Culley D."/>
            <person name="Daum C."/>
            <person name="Ezra D."/>
            <person name="Gonzalez J."/>
            <person name="Henrissat B."/>
            <person name="Kuo A."/>
            <person name="Liang C."/>
            <person name="Lipzen A."/>
            <person name="Lutzoni F."/>
            <person name="Magnuson J."/>
            <person name="Mondo S."/>
            <person name="Nolan M."/>
            <person name="Ohm R."/>
            <person name="Pangilinan J."/>
            <person name="Park H.-J."/>
            <person name="Ramirez L."/>
            <person name="Alfaro M."/>
            <person name="Sun H."/>
            <person name="Tritt A."/>
            <person name="Yoshinaga Y."/>
            <person name="Zwiers L.-H."/>
            <person name="Turgeon B."/>
            <person name="Goodwin S."/>
            <person name="Spatafora J."/>
            <person name="Crous P."/>
            <person name="Grigoriev I."/>
        </authorList>
    </citation>
    <scope>NUCLEOTIDE SEQUENCE</scope>
    <source>
        <strain evidence="15">ATCC 36951</strain>
    </source>
</reference>
<feature type="domain" description="SRP54-type proteins GTP-binding" evidence="14">
    <location>
        <begin position="269"/>
        <end position="282"/>
    </location>
</feature>
<keyword evidence="16" id="KW-1185">Reference proteome</keyword>
<keyword evidence="6" id="KW-0378">Hydrolase</keyword>
<evidence type="ECO:0000313" key="15">
    <source>
        <dbReference type="EMBL" id="KAF2170736.1"/>
    </source>
</evidence>
<keyword evidence="11 13" id="KW-0687">Ribonucleoprotein</keyword>
<comment type="subunit">
    <text evidence="13">Fungal signal recognition particle consists of a 7S RNA molecule (scR1) and at least six protein subunits: srp72, srp68, srp54, sec65, srp21 and srp14.</text>
</comment>
<evidence type="ECO:0000259" key="14">
    <source>
        <dbReference type="PROSITE" id="PS00300"/>
    </source>
</evidence>
<dbReference type="SMART" id="SM00382">
    <property type="entry name" value="AAA"/>
    <property type="match status" value="1"/>
</dbReference>
<evidence type="ECO:0000256" key="9">
    <source>
        <dbReference type="ARBA" id="ARBA00023134"/>
    </source>
</evidence>
<evidence type="ECO:0000256" key="6">
    <source>
        <dbReference type="ARBA" id="ARBA00022801"/>
    </source>
</evidence>
<dbReference type="Pfam" id="PF00448">
    <property type="entry name" value="SRP54"/>
    <property type="match status" value="1"/>
</dbReference>
<evidence type="ECO:0000256" key="8">
    <source>
        <dbReference type="ARBA" id="ARBA00022884"/>
    </source>
</evidence>
<dbReference type="GO" id="GO:0003924">
    <property type="term" value="F:GTPase activity"/>
    <property type="evidence" value="ECO:0007669"/>
    <property type="project" value="UniProtKB-UniRule"/>
</dbReference>
<dbReference type="SMART" id="SM00962">
    <property type="entry name" value="SRP54"/>
    <property type="match status" value="1"/>
</dbReference>
<dbReference type="Gene3D" id="1.10.260.30">
    <property type="entry name" value="Signal recognition particle, SRP54 subunit, M-domain"/>
    <property type="match status" value="1"/>
</dbReference>
<dbReference type="InterPro" id="IPR036891">
    <property type="entry name" value="Signal_recog_part_SRP54_M_sf"/>
</dbReference>
<dbReference type="InterPro" id="IPR013822">
    <property type="entry name" value="Signal_recog_particl_SRP54_hlx"/>
</dbReference>
<dbReference type="GO" id="GO:0006616">
    <property type="term" value="P:SRP-dependent cotranslational protein targeting to membrane, translocation"/>
    <property type="evidence" value="ECO:0007669"/>
    <property type="project" value="TreeGrafter"/>
</dbReference>
<dbReference type="GO" id="GO:0005829">
    <property type="term" value="C:cytosol"/>
    <property type="evidence" value="ECO:0007669"/>
    <property type="project" value="TreeGrafter"/>
</dbReference>
<dbReference type="Gene3D" id="3.40.50.300">
    <property type="entry name" value="P-loop containing nucleotide triphosphate hydrolases"/>
    <property type="match status" value="1"/>
</dbReference>
<comment type="domain">
    <text evidence="13">The NG domain, also named G domain, is a special guanosine triphosphatase (GTPase) domain, which binds GTP and forms a guanosine 5'-triphosphate (GTP)-dependent complex with a homologous NG domain in the SRP receptor subunit srp101. The two NG domains undergo cooperative rearrangements upon their assembly, which culminate in the reciprocal activation of the GTPase activity of one another. SRP receptor compaction upon binding with cargo-loaded SRP and GTPase rearrangement drive SRP-mediated cotranslational protein translocation into the ER.</text>
</comment>
<dbReference type="PROSITE" id="PS00300">
    <property type="entry name" value="SRP54"/>
    <property type="match status" value="1"/>
</dbReference>
<comment type="catalytic activity">
    <reaction evidence="12">
        <text>GTP + H2O = GDP + phosphate + H(+)</text>
        <dbReference type="Rhea" id="RHEA:19669"/>
        <dbReference type="ChEBI" id="CHEBI:15377"/>
        <dbReference type="ChEBI" id="CHEBI:15378"/>
        <dbReference type="ChEBI" id="CHEBI:37565"/>
        <dbReference type="ChEBI" id="CHEBI:43474"/>
        <dbReference type="ChEBI" id="CHEBI:58189"/>
        <dbReference type="EC" id="3.6.5.4"/>
    </reaction>
    <physiologicalReaction direction="left-to-right" evidence="12">
        <dbReference type="Rhea" id="RHEA:19670"/>
    </physiologicalReaction>
</comment>
<sequence length="522" mass="56528">MVLQDLGRRINAAVTDLTRSQTLDEKAFDGMIKEISNALIAADVNIKLVSQLRKSIKASVKFNELPPHANKKRIIQKAVFDALVDIVNPHQKPYEPKKGKSNVIMFVGLQGNGKTTTCTKLARWYQARGYKTCLVCADTFRAGAFDQLKQNAIKAKIPYYGSLTQTDPVVVAREGVEKFKKERFEIIIIDTSGRHHQDEALFAEMVEIQGAISPHQTIMVLDASVGQAAESQARAFKEASDFGAIIITKTDSAAVGGGAISAVAATHTPIVFIGTGEHLLDMEKFNPQSFVSKLLGMGDMQGLVEHVQSLKLDQKETFKNIQEGKFSVRDMRDQLANIMKMGPLSKMAGMIPGLSNVMGQMNDDEGSMKLKRMMIICDSMTAKELDSDGKIFVEQPTRITRVARGSGTSVREVEELLSQTQMMAGMAKKMGGNMKKMQAAQKNPAMASQMQQMQQRMKAMQGQGGGGMPGMGGMGGMPDMGSLMKMMGGGGGGGGMPSMGDMQKMMQQMGMGGMPGMGGGRR</sequence>
<dbReference type="GO" id="GO:0030942">
    <property type="term" value="F:endoplasmic reticulum signal peptide binding"/>
    <property type="evidence" value="ECO:0007669"/>
    <property type="project" value="TreeGrafter"/>
</dbReference>
<dbReference type="GO" id="GO:0005525">
    <property type="term" value="F:GTP binding"/>
    <property type="evidence" value="ECO:0007669"/>
    <property type="project" value="UniProtKB-UniRule"/>
</dbReference>
<dbReference type="InterPro" id="IPR000897">
    <property type="entry name" value="SRP54_GTPase_dom"/>
</dbReference>